<dbReference type="Gene3D" id="1.20.1270.240">
    <property type="match status" value="1"/>
</dbReference>
<comment type="caution">
    <text evidence="2">The sequence shown here is derived from an EMBL/GenBank/DDBJ whole genome shotgun (WGS) entry which is preliminary data.</text>
</comment>
<name>A0A8J3AGD9_9BIFI</name>
<reference evidence="2" key="1">
    <citation type="journal article" date="2014" name="Int. J. Syst. Evol. Microbiol.">
        <title>Complete genome sequence of Corynebacterium casei LMG S-19264T (=DSM 44701T), isolated from a smear-ripened cheese.</title>
        <authorList>
            <consortium name="US DOE Joint Genome Institute (JGI-PGF)"/>
            <person name="Walter F."/>
            <person name="Albersmeier A."/>
            <person name="Kalinowski J."/>
            <person name="Ruckert C."/>
        </authorList>
    </citation>
    <scope>NUCLEOTIDE SEQUENCE</scope>
    <source>
        <strain evidence="2">CCM 8606</strain>
    </source>
</reference>
<comment type="similarity">
    <text evidence="1">Belongs to the fructosamine kinase family.</text>
</comment>
<dbReference type="EMBL" id="BMDH01000001">
    <property type="protein sequence ID" value="GGI13390.1"/>
    <property type="molecule type" value="Genomic_DNA"/>
</dbReference>
<dbReference type="Proteomes" id="UP000619536">
    <property type="component" value="Unassembled WGS sequence"/>
</dbReference>
<gene>
    <name evidence="2" type="ORF">GCM10007377_05720</name>
</gene>
<dbReference type="InterPro" id="IPR011009">
    <property type="entry name" value="Kinase-like_dom_sf"/>
</dbReference>
<dbReference type="PANTHER" id="PTHR12149:SF8">
    <property type="entry name" value="PROTEIN-RIBULOSAMINE 3-KINASE"/>
    <property type="match status" value="1"/>
</dbReference>
<evidence type="ECO:0000313" key="3">
    <source>
        <dbReference type="Proteomes" id="UP000619536"/>
    </source>
</evidence>
<dbReference type="Pfam" id="PF03881">
    <property type="entry name" value="Fructosamin_kin"/>
    <property type="match status" value="1"/>
</dbReference>
<dbReference type="PANTHER" id="PTHR12149">
    <property type="entry name" value="FRUCTOSAMINE 3 KINASE-RELATED PROTEIN"/>
    <property type="match status" value="1"/>
</dbReference>
<keyword evidence="3" id="KW-1185">Reference proteome</keyword>
<dbReference type="SUPFAM" id="SSF56112">
    <property type="entry name" value="Protein kinase-like (PK-like)"/>
    <property type="match status" value="1"/>
</dbReference>
<dbReference type="GO" id="GO:0016301">
    <property type="term" value="F:kinase activity"/>
    <property type="evidence" value="ECO:0007669"/>
    <property type="project" value="UniProtKB-UniRule"/>
</dbReference>
<keyword evidence="1 2" id="KW-0418">Kinase</keyword>
<dbReference type="InterPro" id="IPR016477">
    <property type="entry name" value="Fructo-/Ketosamine-3-kinase"/>
</dbReference>
<accession>A0A8J3AGD9</accession>
<dbReference type="PIRSF" id="PIRSF006221">
    <property type="entry name" value="Ketosamine-3-kinase"/>
    <property type="match status" value="1"/>
</dbReference>
<sequence length="289" mass="32574">MVRMQIYRKSRISAPQGFFECEGRGLQWLAQAQQAGGPRVVEVVDWSENYLNIERVQERQATADAAYNFGAALAKMHDFGAQYFGQAPDRYHGTCWFGPLQDPVPMDTGSWTDVVTYLVEGRLIPMVKIGMSRFELNDYDLQLTQDVAQALPELLGKAADDKPARVHGDLWAGNVMFTQRKPGQIDEDGTKTNSSANQSHQLRDTDIEAVLIDPAAHGGHREEDLAMLHLFGMRHLDAIMEGYQRVHPLKAGFEQRLTIWQLYPIAGHAVFFGGGYVNQYRSMCRSLLR</sequence>
<dbReference type="Gene3D" id="1.10.510.10">
    <property type="entry name" value="Transferase(Phosphotransferase) domain 1"/>
    <property type="match status" value="1"/>
</dbReference>
<reference evidence="2" key="2">
    <citation type="submission" date="2020-09" db="EMBL/GenBank/DDBJ databases">
        <authorList>
            <person name="Sun Q."/>
            <person name="Sedlacek I."/>
        </authorList>
    </citation>
    <scope>NUCLEOTIDE SEQUENCE</scope>
    <source>
        <strain evidence="2">CCM 8606</strain>
    </source>
</reference>
<keyword evidence="1" id="KW-0808">Transferase</keyword>
<evidence type="ECO:0000256" key="1">
    <source>
        <dbReference type="PIRNR" id="PIRNR006221"/>
    </source>
</evidence>
<proteinExistence type="inferred from homology"/>
<protein>
    <submittedName>
        <fullName evidence="2">Fructosamine kinase</fullName>
    </submittedName>
</protein>
<evidence type="ECO:0000313" key="2">
    <source>
        <dbReference type="EMBL" id="GGI13390.1"/>
    </source>
</evidence>
<dbReference type="AlphaFoldDB" id="A0A8J3AGD9"/>
<organism evidence="2 3">
    <name type="scientific">Galliscardovia ingluviei</name>
    <dbReference type="NCBI Taxonomy" id="1769422"/>
    <lineage>
        <taxon>Bacteria</taxon>
        <taxon>Bacillati</taxon>
        <taxon>Actinomycetota</taxon>
        <taxon>Actinomycetes</taxon>
        <taxon>Bifidobacteriales</taxon>
        <taxon>Bifidobacteriaceae</taxon>
        <taxon>Galliscardovia</taxon>
    </lineage>
</organism>
<dbReference type="Gene3D" id="3.30.200.20">
    <property type="entry name" value="Phosphorylase Kinase, domain 1"/>
    <property type="match status" value="1"/>
</dbReference>